<dbReference type="GO" id="GO:0003677">
    <property type="term" value="F:DNA binding"/>
    <property type="evidence" value="ECO:0007669"/>
    <property type="project" value="UniProtKB-KW"/>
</dbReference>
<keyword evidence="6 12" id="KW-0862">Zinc</keyword>
<sequence>MATQKLKIVQEIEEKLKTILPSSCEVTKVEMEGPEVVIYTKNPQAFFSADNYVSKIAFELKKIVNIRTDKSLLGPIEQSKAKILELIPKEAEVKDIYFEEPFSEVVIEAIKKGVVIGKGGEISKKIVLETGWVPRIIRAPTTKSDTLSGIRKHLYKHADERKKFLLKTAEQIYAELTPSNHQWIRLTGLGGFREVGRSCMLLETHNTKILMDAGLNFSNDDPYPYIDGLGYPLSEIDAIVLSHAHSDHSALLPYLYRLGYDGPIYATEPTRELSTLLQFDFLNVSLAQDKNPPYAEADVKNALLHTITREYREVTDIAPDMRLTLHNAAHILGSASAHINIAEGEHNVVYSADIKYGTTKLFDNIDVRYPRLETLIIESTYGSREATQLNRMESEKKLIDIIQETTQFGGNVLIPVFGVGRGQEICMVIEDAYKKGLLTDKNKIYVDGMVREASAIHTAYPEYLRKSLEKRILTNDSPFDSPIFLEAKREDREKIVADHGAIIIATSGMMNGGPVMDYFYKMAEDPANTLVFVGYLAEGTFGRKIQQGLKTFPISDNGKTKKIEVKMRIETIDGFSGHADFNELMSYMSSLKPKPKRVIVNHGDPSRSIELSKTIAAKFGITSTAIRNLDSVRLK</sequence>
<comment type="similarity">
    <text evidence="12">Belongs to the metallo-beta-lactamase superfamily. RNA-metabolizing metallo-beta-lactamase-like family. FttA subfamily.</text>
</comment>
<dbReference type="PANTHER" id="PTHR11203">
    <property type="entry name" value="CLEAVAGE AND POLYADENYLATION SPECIFICITY FACTOR FAMILY MEMBER"/>
    <property type="match status" value="1"/>
</dbReference>
<reference evidence="15 16" key="1">
    <citation type="journal article" date="2020" name="Biotechnol. Biofuels">
        <title>New insights from the biogas microbiome by comprehensive genome-resolved metagenomics of nearly 1600 species originating from multiple anaerobic digesters.</title>
        <authorList>
            <person name="Campanaro S."/>
            <person name="Treu L."/>
            <person name="Rodriguez-R L.M."/>
            <person name="Kovalovszki A."/>
            <person name="Ziels R.M."/>
            <person name="Maus I."/>
            <person name="Zhu X."/>
            <person name="Kougias P.G."/>
            <person name="Basile A."/>
            <person name="Luo G."/>
            <person name="Schluter A."/>
            <person name="Konstantinidis K.T."/>
            <person name="Angelidaki I."/>
        </authorList>
    </citation>
    <scope>NUCLEOTIDE SEQUENCE [LARGE SCALE GENOMIC DNA]</scope>
    <source>
        <strain evidence="15">AS22ysBPME_79</strain>
    </source>
</reference>
<dbReference type="Gene3D" id="3.40.50.10890">
    <property type="match status" value="1"/>
</dbReference>
<dbReference type="InterPro" id="IPR033769">
    <property type="entry name" value="TffA_KH"/>
</dbReference>
<evidence type="ECO:0000256" key="3">
    <source>
        <dbReference type="ARBA" id="ARBA00022723"/>
    </source>
</evidence>
<dbReference type="SMART" id="SM01027">
    <property type="entry name" value="Beta-Casp"/>
    <property type="match status" value="1"/>
</dbReference>
<dbReference type="InterPro" id="IPR036866">
    <property type="entry name" value="RibonucZ/Hydroxyglut_hydro"/>
</dbReference>
<comment type="function">
    <text evidence="12">Terminates transcription on the whole genome. Termination is linked to FttA-mediated RNA cleavage and does not require NTP hydrolysis. Cleaves endonucleolytically at the RNA exit channel of RNA polymerase (RNAP); the 5'-3' exonuclease activity of this protein degrades the nascent RNA released from RNAP.</text>
</comment>
<dbReference type="AlphaFoldDB" id="A0A7K4BZM8"/>
<keyword evidence="3 12" id="KW-0479">Metal-binding</keyword>
<dbReference type="PANTHER" id="PTHR11203:SF51">
    <property type="entry name" value="CLEAVAGE AND POLYADENYLATION SPECIFICITY FACTOR"/>
    <property type="match status" value="1"/>
</dbReference>
<dbReference type="HAMAP" id="MF_00870">
    <property type="entry name" value="FttA"/>
    <property type="match status" value="1"/>
</dbReference>
<dbReference type="GO" id="GO:0006353">
    <property type="term" value="P:DNA-templated transcription termination"/>
    <property type="evidence" value="ECO:0007669"/>
    <property type="project" value="UniProtKB-UniRule"/>
</dbReference>
<evidence type="ECO:0000256" key="1">
    <source>
        <dbReference type="ARBA" id="ARBA00022472"/>
    </source>
</evidence>
<dbReference type="Pfam" id="PF17214">
    <property type="entry name" value="KH_TffA"/>
    <property type="match status" value="1"/>
</dbReference>
<dbReference type="InterPro" id="IPR050698">
    <property type="entry name" value="MBL"/>
</dbReference>
<organism evidence="15 16">
    <name type="scientific">Candidatus Iainarchaeum sp</name>
    <dbReference type="NCBI Taxonomy" id="3101447"/>
    <lineage>
        <taxon>Archaea</taxon>
        <taxon>Candidatus Iainarchaeota</taxon>
        <taxon>Candidatus Iainarchaeia</taxon>
        <taxon>Candidatus Iainarchaeales</taxon>
        <taxon>Candidatus Iainarchaeaceae</taxon>
        <taxon>Candidatus Iainarchaeum</taxon>
    </lineage>
</organism>
<evidence type="ECO:0000256" key="8">
    <source>
        <dbReference type="ARBA" id="ARBA00022884"/>
    </source>
</evidence>
<feature type="binding site" evidence="12">
    <location>
        <position position="602"/>
    </location>
    <ligand>
        <name>Zn(2+)</name>
        <dbReference type="ChEBI" id="CHEBI:29105"/>
        <label>2</label>
    </ligand>
</feature>
<feature type="binding site" evidence="12">
    <location>
        <position position="247"/>
    </location>
    <ligand>
        <name>Zn(2+)</name>
        <dbReference type="ChEBI" id="CHEBI:29105"/>
        <label>2</label>
    </ligand>
</feature>
<keyword evidence="5 12" id="KW-0378">Hydrolase</keyword>
<evidence type="ECO:0000313" key="16">
    <source>
        <dbReference type="Proteomes" id="UP000526302"/>
    </source>
</evidence>
<evidence type="ECO:0000256" key="10">
    <source>
        <dbReference type="ARBA" id="ARBA00023125"/>
    </source>
</evidence>
<feature type="binding site" evidence="12">
    <location>
        <position position="353"/>
    </location>
    <ligand>
        <name>Zn(2+)</name>
        <dbReference type="ChEBI" id="CHEBI:29105"/>
        <label>1</label>
    </ligand>
</feature>
<comment type="subunit">
    <text evidence="12">Homodimer. Interacts with RNA polymerase (RNAP), interacts with the Spt4-Spt5 complex.</text>
</comment>
<accession>A0A7K4BZM8</accession>
<dbReference type="Proteomes" id="UP000526302">
    <property type="component" value="Unassembled WGS sequence"/>
</dbReference>
<dbReference type="Gene3D" id="3.60.15.10">
    <property type="entry name" value="Ribonuclease Z/Hydroxyacylglutathione hydrolase-like"/>
    <property type="match status" value="1"/>
</dbReference>
<dbReference type="InterPro" id="IPR019975">
    <property type="entry name" value="aCPSF1"/>
</dbReference>
<dbReference type="NCBIfam" id="TIGR03675">
    <property type="entry name" value="arCOG00543"/>
    <property type="match status" value="1"/>
</dbReference>
<dbReference type="InterPro" id="IPR015946">
    <property type="entry name" value="KH_dom-like_a/b"/>
</dbReference>
<feature type="region of interest" description="KHa" evidence="12">
    <location>
        <begin position="6"/>
        <end position="73"/>
    </location>
</feature>
<dbReference type="CDD" id="cd22532">
    <property type="entry name" value="KH-II_CPSF_arch_rpt1"/>
    <property type="match status" value="1"/>
</dbReference>
<dbReference type="GO" id="GO:0008270">
    <property type="term" value="F:zinc ion binding"/>
    <property type="evidence" value="ECO:0007669"/>
    <property type="project" value="UniProtKB-UniRule"/>
</dbReference>
<dbReference type="EMBL" id="JAAZKV010000018">
    <property type="protein sequence ID" value="NMA44601.1"/>
    <property type="molecule type" value="Genomic_DNA"/>
</dbReference>
<keyword evidence="2 12" id="KW-0540">Nuclease</keyword>
<dbReference type="SMART" id="SM00849">
    <property type="entry name" value="Lactamase_B"/>
    <property type="match status" value="1"/>
</dbReference>
<feature type="binding site" evidence="12">
    <location>
        <position position="243"/>
    </location>
    <ligand>
        <name>Zn(2+)</name>
        <dbReference type="ChEBI" id="CHEBI:29105"/>
        <label>1</label>
    </ligand>
</feature>
<evidence type="ECO:0000259" key="13">
    <source>
        <dbReference type="SMART" id="SM00849"/>
    </source>
</evidence>
<keyword evidence="1 12" id="KW-0806">Transcription termination</keyword>
<dbReference type="Gene3D" id="3.30.300.230">
    <property type="match status" value="1"/>
</dbReference>
<dbReference type="Gene3D" id="3.30.300.20">
    <property type="match status" value="1"/>
</dbReference>
<keyword evidence="11" id="KW-0804">Transcription</keyword>
<keyword evidence="10 12" id="KW-0238">DNA-binding</keyword>
<feature type="binding site" evidence="12">
    <location>
        <position position="353"/>
    </location>
    <ligand>
        <name>Zn(2+)</name>
        <dbReference type="ChEBI" id="CHEBI:29105"/>
        <label>2</label>
    </ligand>
</feature>
<dbReference type="InterPro" id="IPR001279">
    <property type="entry name" value="Metallo-B-lactamas"/>
</dbReference>
<comment type="cofactor">
    <cofactor evidence="12">
        <name>Zn(2+)</name>
        <dbReference type="ChEBI" id="CHEBI:29105"/>
    </cofactor>
    <text evidence="12">Binds 2 Zn(2+) ions, which are required for nuclease activity.</text>
</comment>
<dbReference type="Pfam" id="PF07521">
    <property type="entry name" value="RMMBL"/>
    <property type="match status" value="1"/>
</dbReference>
<evidence type="ECO:0000256" key="12">
    <source>
        <dbReference type="HAMAP-Rule" id="MF_00870"/>
    </source>
</evidence>
<evidence type="ECO:0000256" key="5">
    <source>
        <dbReference type="ARBA" id="ARBA00022801"/>
    </source>
</evidence>
<feature type="region of interest" description="KHb" evidence="12">
    <location>
        <begin position="74"/>
        <end position="141"/>
    </location>
</feature>
<feature type="region of interest" description="Metallo-beta-lactamase C-terminus" evidence="12">
    <location>
        <begin position="577"/>
        <end position="635"/>
    </location>
</feature>
<dbReference type="InterPro" id="IPR011108">
    <property type="entry name" value="RMMBL"/>
</dbReference>
<keyword evidence="4 12" id="KW-0255">Endonuclease</keyword>
<feature type="domain" description="Metallo-beta-lactamase" evidence="13">
    <location>
        <begin position="196"/>
        <end position="410"/>
    </location>
</feature>
<dbReference type="InterPro" id="IPR022712">
    <property type="entry name" value="Beta_Casp"/>
</dbReference>
<evidence type="ECO:0000256" key="9">
    <source>
        <dbReference type="ARBA" id="ARBA00023015"/>
    </source>
</evidence>
<evidence type="ECO:0000256" key="11">
    <source>
        <dbReference type="ARBA" id="ARBA00023163"/>
    </source>
</evidence>
<evidence type="ECO:0000259" key="14">
    <source>
        <dbReference type="SMART" id="SM01027"/>
    </source>
</evidence>
<comment type="caution">
    <text evidence="15">The sequence shown here is derived from an EMBL/GenBank/DDBJ whole genome shotgun (WGS) entry which is preliminary data.</text>
</comment>
<feature type="binding site" evidence="12">
    <location>
        <position position="330"/>
    </location>
    <ligand>
        <name>Zn(2+)</name>
        <dbReference type="ChEBI" id="CHEBI:29105"/>
        <label>1</label>
    </ligand>
</feature>
<dbReference type="CDD" id="cd16295">
    <property type="entry name" value="TTHA0252-CPSF-like_MBL-fold"/>
    <property type="match status" value="1"/>
</dbReference>
<feature type="binding site" evidence="12">
    <location>
        <position position="245"/>
    </location>
    <ligand>
        <name>Zn(2+)</name>
        <dbReference type="ChEBI" id="CHEBI:29105"/>
        <label>1</label>
    </ligand>
</feature>
<dbReference type="GO" id="GO:0004532">
    <property type="term" value="F:RNA exonuclease activity"/>
    <property type="evidence" value="ECO:0007669"/>
    <property type="project" value="UniProtKB-UniRule"/>
</dbReference>
<proteinExistence type="inferred from homology"/>
<keyword evidence="7 12" id="KW-0269">Exonuclease</keyword>
<keyword evidence="8 12" id="KW-0694">RNA-binding</keyword>
<evidence type="ECO:0000256" key="6">
    <source>
        <dbReference type="ARBA" id="ARBA00022833"/>
    </source>
</evidence>
<feature type="domain" description="Beta-Casp" evidence="14">
    <location>
        <begin position="422"/>
        <end position="545"/>
    </location>
</feature>
<comment type="caution">
    <text evidence="12">Lacks conserved residue(s) required for the propagation of feature annotation.</text>
</comment>
<protein>
    <recommendedName>
        <fullName evidence="12">Transcription termination factor FttA</fullName>
        <ecNumber evidence="12">3.1.-.-</ecNumber>
    </recommendedName>
</protein>
<evidence type="ECO:0000256" key="4">
    <source>
        <dbReference type="ARBA" id="ARBA00022759"/>
    </source>
</evidence>
<name>A0A7K4BZM8_9ARCH</name>
<dbReference type="Pfam" id="PF10996">
    <property type="entry name" value="Beta-Casp"/>
    <property type="match status" value="1"/>
</dbReference>
<evidence type="ECO:0000256" key="2">
    <source>
        <dbReference type="ARBA" id="ARBA00022722"/>
    </source>
</evidence>
<feature type="binding site" evidence="12">
    <location>
        <position position="248"/>
    </location>
    <ligand>
        <name>Zn(2+)</name>
        <dbReference type="ChEBI" id="CHEBI:29105"/>
        <label>2</label>
    </ligand>
</feature>
<keyword evidence="9 12" id="KW-0805">Transcription regulation</keyword>
<dbReference type="EC" id="3.1.-.-" evidence="12"/>
<dbReference type="GO" id="GO:0003723">
    <property type="term" value="F:RNA binding"/>
    <property type="evidence" value="ECO:0007669"/>
    <property type="project" value="UniProtKB-UniRule"/>
</dbReference>
<dbReference type="GO" id="GO:0004521">
    <property type="term" value="F:RNA endonuclease activity"/>
    <property type="evidence" value="ECO:0007669"/>
    <property type="project" value="UniProtKB-UniRule"/>
</dbReference>
<dbReference type="SUPFAM" id="SSF56281">
    <property type="entry name" value="Metallo-hydrolase/oxidoreductase"/>
    <property type="match status" value="1"/>
</dbReference>
<evidence type="ECO:0000313" key="15">
    <source>
        <dbReference type="EMBL" id="NMA44601.1"/>
    </source>
</evidence>
<gene>
    <name evidence="12" type="primary">fttA</name>
    <name evidence="15" type="ORF">GX950_02210</name>
</gene>
<evidence type="ECO:0000256" key="7">
    <source>
        <dbReference type="ARBA" id="ARBA00022839"/>
    </source>
</evidence>
<dbReference type="Pfam" id="PF16661">
    <property type="entry name" value="Lactamase_B_6"/>
    <property type="match status" value="1"/>
</dbReference>